<gene>
    <name evidence="1" type="ORF">BFN10_20625</name>
    <name evidence="2" type="ORF">SAMN04490184_5796</name>
</gene>
<evidence type="ECO:0000313" key="4">
    <source>
        <dbReference type="Proteomes" id="UP000182654"/>
    </source>
</evidence>
<reference evidence="1 3" key="1">
    <citation type="submission" date="2016-08" db="EMBL/GenBank/DDBJ databases">
        <title>Draft genome sequence of the type strain of Pseudomonas extremorientalis LMG 19695T isolated from drinking water reservoir.</title>
        <authorList>
            <person name="Tambong J.T."/>
        </authorList>
    </citation>
    <scope>NUCLEOTIDE SEQUENCE [LARGE SCALE GENOMIC DNA]</scope>
    <source>
        <strain evidence="1 3">LMG 19695</strain>
    </source>
</reference>
<accession>A0A1H0WK29</accession>
<proteinExistence type="predicted"/>
<evidence type="ECO:0000313" key="3">
    <source>
        <dbReference type="Proteomes" id="UP000181686"/>
    </source>
</evidence>
<dbReference type="Proteomes" id="UP000182654">
    <property type="component" value="Chromosome I"/>
</dbReference>
<reference evidence="2 4" key="2">
    <citation type="submission" date="2016-10" db="EMBL/GenBank/DDBJ databases">
        <authorList>
            <person name="Varghese N."/>
            <person name="Submissions S."/>
        </authorList>
    </citation>
    <scope>NUCLEOTIDE SEQUENCE [LARGE SCALE GENOMIC DNA]</scope>
    <source>
        <strain evidence="2 4">BS2774</strain>
    </source>
</reference>
<organism evidence="1 3">
    <name type="scientific">Pseudomonas extremorientalis</name>
    <dbReference type="NCBI Taxonomy" id="169669"/>
    <lineage>
        <taxon>Bacteria</taxon>
        <taxon>Pseudomonadati</taxon>
        <taxon>Pseudomonadota</taxon>
        <taxon>Gammaproteobacteria</taxon>
        <taxon>Pseudomonadales</taxon>
        <taxon>Pseudomonadaceae</taxon>
        <taxon>Pseudomonas</taxon>
    </lineage>
</organism>
<dbReference type="AlphaFoldDB" id="A0A1H0WK29"/>
<dbReference type="EMBL" id="MDGK01000053">
    <property type="protein sequence ID" value="OIN05986.1"/>
    <property type="molecule type" value="Genomic_DNA"/>
</dbReference>
<sequence>MKNIKLMADYQCHPLWNMSPDEYGDIAPCELPISEELQLRLSKWAAIYDETLNADYPPNSGFESEELEREFKREGERLAEHLRNELGPDFSILFKL</sequence>
<dbReference type="Proteomes" id="UP000181686">
    <property type="component" value="Unassembled WGS sequence"/>
</dbReference>
<keyword evidence="4" id="KW-1185">Reference proteome</keyword>
<evidence type="ECO:0000313" key="2">
    <source>
        <dbReference type="EMBL" id="SDP90943.1"/>
    </source>
</evidence>
<protein>
    <submittedName>
        <fullName evidence="1">Uncharacterized protein</fullName>
    </submittedName>
</protein>
<evidence type="ECO:0000313" key="1">
    <source>
        <dbReference type="EMBL" id="OIN05986.1"/>
    </source>
</evidence>
<dbReference type="EMBL" id="LT629708">
    <property type="protein sequence ID" value="SDP90943.1"/>
    <property type="molecule type" value="Genomic_DNA"/>
</dbReference>
<name>A0A1H0WK29_9PSED</name>